<dbReference type="InterPro" id="IPR021471">
    <property type="entry name" value="DUF3124"/>
</dbReference>
<proteinExistence type="predicted"/>
<sequence>MKRYFYWVIIIFVVFLTSCEAETTKQSSQTSPIAQASNATTNPDNRVSQAIGKIATGETIYVPIYPKIYHLENQTLDLTSTLTIRNIDLENPIILTSVRYYDSTGKLVKQYIDCAKRLDPLASLDFLATKTQPTKSIGTSFIVEWVAEKNVNPPILESVMLSTVSTQGISFTSVGRVIQNPNPASVKLCQ</sequence>
<evidence type="ECO:0000313" key="1">
    <source>
        <dbReference type="EMBL" id="PSF39316.1"/>
    </source>
</evidence>
<gene>
    <name evidence="1" type="ORF">C7H19_00570</name>
</gene>
<dbReference type="Proteomes" id="UP000239001">
    <property type="component" value="Unassembled WGS sequence"/>
</dbReference>
<dbReference type="EMBL" id="PXOH01000001">
    <property type="protein sequence ID" value="PSF39316.1"/>
    <property type="molecule type" value="Genomic_DNA"/>
</dbReference>
<evidence type="ECO:0000313" key="2">
    <source>
        <dbReference type="Proteomes" id="UP000239001"/>
    </source>
</evidence>
<dbReference type="OrthoDB" id="283474at2"/>
<comment type="caution">
    <text evidence="1">The sequence shown here is derived from an EMBL/GenBank/DDBJ whole genome shotgun (WGS) entry which is preliminary data.</text>
</comment>
<evidence type="ECO:0008006" key="3">
    <source>
        <dbReference type="Google" id="ProtNLM"/>
    </source>
</evidence>
<dbReference type="AlphaFoldDB" id="A0A2T1M3C8"/>
<keyword evidence="2" id="KW-1185">Reference proteome</keyword>
<organism evidence="1 2">
    <name type="scientific">Aphanothece hegewaldii CCALA 016</name>
    <dbReference type="NCBI Taxonomy" id="2107694"/>
    <lineage>
        <taxon>Bacteria</taxon>
        <taxon>Bacillati</taxon>
        <taxon>Cyanobacteriota</taxon>
        <taxon>Cyanophyceae</taxon>
        <taxon>Oscillatoriophycideae</taxon>
        <taxon>Chroococcales</taxon>
        <taxon>Aphanothecaceae</taxon>
        <taxon>Aphanothece</taxon>
    </lineage>
</organism>
<protein>
    <recommendedName>
        <fullName evidence="3">DUF3124 domain-containing protein</fullName>
    </recommendedName>
</protein>
<reference evidence="1 2" key="1">
    <citation type="submission" date="2018-03" db="EMBL/GenBank/DDBJ databases">
        <title>The ancient ancestry and fast evolution of plastids.</title>
        <authorList>
            <person name="Moore K.R."/>
            <person name="Magnabosco C."/>
            <person name="Momper L."/>
            <person name="Gold D.A."/>
            <person name="Bosak T."/>
            <person name="Fournier G.P."/>
        </authorList>
    </citation>
    <scope>NUCLEOTIDE SEQUENCE [LARGE SCALE GENOMIC DNA]</scope>
    <source>
        <strain evidence="1 2">CCALA 016</strain>
    </source>
</reference>
<dbReference type="RefSeq" id="WP_106454938.1">
    <property type="nucleotide sequence ID" value="NZ_PXOH01000001.1"/>
</dbReference>
<dbReference type="PROSITE" id="PS51257">
    <property type="entry name" value="PROKAR_LIPOPROTEIN"/>
    <property type="match status" value="1"/>
</dbReference>
<name>A0A2T1M3C8_9CHRO</name>
<reference evidence="1 2" key="2">
    <citation type="submission" date="2018-03" db="EMBL/GenBank/DDBJ databases">
        <authorList>
            <person name="Keele B.F."/>
        </authorList>
    </citation>
    <scope>NUCLEOTIDE SEQUENCE [LARGE SCALE GENOMIC DNA]</scope>
    <source>
        <strain evidence="1 2">CCALA 016</strain>
    </source>
</reference>
<dbReference type="Pfam" id="PF11322">
    <property type="entry name" value="DUF3124"/>
    <property type="match status" value="1"/>
</dbReference>
<accession>A0A2T1M3C8</accession>